<dbReference type="InterPro" id="IPR039910">
    <property type="entry name" value="D15-like"/>
</dbReference>
<keyword evidence="4" id="KW-0472">Membrane</keyword>
<dbReference type="PANTHER" id="PTHR12815">
    <property type="entry name" value="SORTING AND ASSEMBLY MACHINERY SAMM50 PROTEIN FAMILY MEMBER"/>
    <property type="match status" value="1"/>
</dbReference>
<keyword evidence="2" id="KW-0812">Transmembrane</keyword>
<evidence type="ECO:0000256" key="4">
    <source>
        <dbReference type="ARBA" id="ARBA00023136"/>
    </source>
</evidence>
<dbReference type="Gene3D" id="2.40.160.50">
    <property type="entry name" value="membrane protein fhac: a member of the omp85/tpsb transporter family"/>
    <property type="match status" value="1"/>
</dbReference>
<dbReference type="GO" id="GO:0019867">
    <property type="term" value="C:outer membrane"/>
    <property type="evidence" value="ECO:0007669"/>
    <property type="project" value="InterPro"/>
</dbReference>
<organism evidence="7 8">
    <name type="scientific">Dysgonomonas alginatilytica</name>
    <dbReference type="NCBI Taxonomy" id="1605892"/>
    <lineage>
        <taxon>Bacteria</taxon>
        <taxon>Pseudomonadati</taxon>
        <taxon>Bacteroidota</taxon>
        <taxon>Bacteroidia</taxon>
        <taxon>Bacteroidales</taxon>
        <taxon>Dysgonomonadaceae</taxon>
        <taxon>Dysgonomonas</taxon>
    </lineage>
</organism>
<evidence type="ECO:0000313" key="8">
    <source>
        <dbReference type="Proteomes" id="UP000247973"/>
    </source>
</evidence>
<sequence length="818" mass="93732">MKFRPQNIIFIISTLLILGYSCSSTKYVPDNEFLLDVATVKVDAKDISYFDLEPYVKQKANFKTFEVFKFPLFMYNLSGKDSTKWYNRALKKGGEPPVLYDSTQVAPTVVNLERIMNNKGYLKAEVAPKITQKDKKAKVIYDVKSGAPSNIESYTINISDTVFAAEVINKSFRLNRRRAQSSADSTRLSLNRYLSRGNLLKEGDRFDLELLDEERNRITSILKRNGYMAFNKEYIGFVADTIEKENKVDLELIIYPFTQRIGNNETAEVAHRQYYVGKIDIFVDYDPIADGDISNYQATDTVTRGKYKIYYGTRGKYIKPFVILENCYIQPQALYNENQVSMTYNSLSQLHILKNVNIKYEEYLENDSTKLRCIITAVPDKRQGISAEIEGTNSAGFFGVGASLGYTHRNTFKGSEVFNTKVLGSYEAVTPNFSSFKDNYFEIGGETSLTFPRFLFPFLDRDLRRRLRASTQVVSSYTFQRRPNYFTRTVFTTGVKYIWENRGNNTVRHTLDLIEISYAHIPHLDPRFENTLSPNAKLYSFTDQFIVGTGYTYYKTNSIVPGIIASNRRNTNRSTYSLRASIETAGNGLALAAALANIKKDPETGSRKIFDTFFAQYVRGNLDYSKSIRIDEKNALAWRLGGGIAYAYGNNTQVPFEKRFFSGGANSVRGWAARELGPGAFYREDANFNDQSGDIRFDANIEYRSKVFWKLELATFLDAGNIWTVRSSDRQEKGEFKLNSFYKQIAYAWGMGIRLDLEFVIIRLDCGWKLYNPADIPNFRMDDSGYQVVDGYQSKWSVLKPLKFRENTAWHIAVGYPF</sequence>
<dbReference type="RefSeq" id="WP_110310426.1">
    <property type="nucleotide sequence ID" value="NZ_QICL01000009.1"/>
</dbReference>
<reference evidence="7 8" key="1">
    <citation type="submission" date="2018-03" db="EMBL/GenBank/DDBJ databases">
        <title>Genomic Encyclopedia of Archaeal and Bacterial Type Strains, Phase II (KMG-II): from individual species to whole genera.</title>
        <authorList>
            <person name="Goeker M."/>
        </authorList>
    </citation>
    <scope>NUCLEOTIDE SEQUENCE [LARGE SCALE GENOMIC DNA]</scope>
    <source>
        <strain evidence="7 8">DSM 100214</strain>
    </source>
</reference>
<comment type="subcellular location">
    <subcellularLocation>
        <location evidence="1">Membrane</location>
    </subcellularLocation>
</comment>
<keyword evidence="3" id="KW-0732">Signal</keyword>
<keyword evidence="8" id="KW-1185">Reference proteome</keyword>
<dbReference type="Pfam" id="PF01103">
    <property type="entry name" value="Omp85"/>
    <property type="match status" value="1"/>
</dbReference>
<evidence type="ECO:0000256" key="5">
    <source>
        <dbReference type="ARBA" id="ARBA00023237"/>
    </source>
</evidence>
<dbReference type="Proteomes" id="UP000247973">
    <property type="component" value="Unassembled WGS sequence"/>
</dbReference>
<dbReference type="OrthoDB" id="9814535at2"/>
<gene>
    <name evidence="7" type="ORF">CLV62_10932</name>
</gene>
<dbReference type="AlphaFoldDB" id="A0A2V3PRD2"/>
<dbReference type="EMBL" id="QICL01000009">
    <property type="protein sequence ID" value="PXV64706.1"/>
    <property type="molecule type" value="Genomic_DNA"/>
</dbReference>
<evidence type="ECO:0000256" key="1">
    <source>
        <dbReference type="ARBA" id="ARBA00004370"/>
    </source>
</evidence>
<comment type="caution">
    <text evidence="7">The sequence shown here is derived from an EMBL/GenBank/DDBJ whole genome shotgun (WGS) entry which is preliminary data.</text>
</comment>
<proteinExistence type="predicted"/>
<evidence type="ECO:0000256" key="3">
    <source>
        <dbReference type="ARBA" id="ARBA00022729"/>
    </source>
</evidence>
<keyword evidence="5" id="KW-0998">Cell outer membrane</keyword>
<feature type="domain" description="Bacterial surface antigen (D15)" evidence="6">
    <location>
        <begin position="609"/>
        <end position="775"/>
    </location>
</feature>
<dbReference type="PANTHER" id="PTHR12815:SF47">
    <property type="entry name" value="TRANSLOCATION AND ASSEMBLY MODULE SUBUNIT TAMA"/>
    <property type="match status" value="1"/>
</dbReference>
<name>A0A2V3PRD2_9BACT</name>
<dbReference type="PROSITE" id="PS51257">
    <property type="entry name" value="PROKAR_LIPOPROTEIN"/>
    <property type="match status" value="1"/>
</dbReference>
<evidence type="ECO:0000256" key="2">
    <source>
        <dbReference type="ARBA" id="ARBA00022692"/>
    </source>
</evidence>
<protein>
    <submittedName>
        <fullName evidence="7">Outer membrane protein assembly factor BamA</fullName>
    </submittedName>
</protein>
<evidence type="ECO:0000313" key="7">
    <source>
        <dbReference type="EMBL" id="PXV64706.1"/>
    </source>
</evidence>
<evidence type="ECO:0000259" key="6">
    <source>
        <dbReference type="Pfam" id="PF01103"/>
    </source>
</evidence>
<accession>A0A2V3PRD2</accession>
<dbReference type="InterPro" id="IPR000184">
    <property type="entry name" value="Bac_surfAg_D15"/>
</dbReference>